<dbReference type="Gene3D" id="1.10.287.130">
    <property type="match status" value="1"/>
</dbReference>
<dbReference type="KEGG" id="hsc:HVS_10835"/>
<dbReference type="InterPro" id="IPR050398">
    <property type="entry name" value="HssS/ArlS-like"/>
</dbReference>
<dbReference type="InterPro" id="IPR003661">
    <property type="entry name" value="HisK_dim/P_dom"/>
</dbReference>
<feature type="transmembrane region" description="Helical" evidence="10">
    <location>
        <begin position="169"/>
        <end position="191"/>
    </location>
</feature>
<feature type="domain" description="HAMP" evidence="11">
    <location>
        <begin position="193"/>
        <end position="245"/>
    </location>
</feature>
<dbReference type="EC" id="2.7.13.3" evidence="3"/>
<evidence type="ECO:0000256" key="8">
    <source>
        <dbReference type="ARBA" id="ARBA00022989"/>
    </source>
</evidence>
<evidence type="ECO:0000256" key="2">
    <source>
        <dbReference type="ARBA" id="ARBA00004141"/>
    </source>
</evidence>
<accession>A0A2K9E2U2</accession>
<dbReference type="CDD" id="cd00082">
    <property type="entry name" value="HisKA"/>
    <property type="match status" value="1"/>
</dbReference>
<evidence type="ECO:0000256" key="10">
    <source>
        <dbReference type="SAM" id="Phobius"/>
    </source>
</evidence>
<dbReference type="OrthoDB" id="9786919at2"/>
<dbReference type="GO" id="GO:0000155">
    <property type="term" value="F:phosphorelay sensor kinase activity"/>
    <property type="evidence" value="ECO:0007669"/>
    <property type="project" value="InterPro"/>
</dbReference>
<sequence>MRFSIRDKILLSYICIFGIAFLIMIFFINSRIIKSNENVILTDLEKGENDVNIYSRQFILIKDISDPISKFPLISMDLLKDLNEKMNTEGVMYYRDGSIAGDDCHMSILSDDTQDIKFALKEQSAVTILDNGGRKVAVFSIPIIIENTLIGVYRFSKDYSGLYQYGYSLIKSISIFAVFIGGGIVVVSLLISRSILNPLLKLRDYSKVIGKGEFQVKVDIKSNDEIGELAEQFVKMKDRIYSQIQEIKERHEKLKEIESYRKQFFDNVTHELKTPLTIISGYAQMIEESNLIDSLPNKGTCVEITLPIKN</sequence>
<dbReference type="Pfam" id="PF00512">
    <property type="entry name" value="HisKA"/>
    <property type="match status" value="1"/>
</dbReference>
<keyword evidence="6 10" id="KW-0812">Transmembrane</keyword>
<evidence type="ECO:0000259" key="11">
    <source>
        <dbReference type="PROSITE" id="PS50885"/>
    </source>
</evidence>
<keyword evidence="8 10" id="KW-1133">Transmembrane helix</keyword>
<evidence type="ECO:0000256" key="3">
    <source>
        <dbReference type="ARBA" id="ARBA00012438"/>
    </source>
</evidence>
<keyword evidence="4" id="KW-0597">Phosphoprotein</keyword>
<dbReference type="SUPFAM" id="SSF47384">
    <property type="entry name" value="Homodimeric domain of signal transducing histidine kinase"/>
    <property type="match status" value="1"/>
</dbReference>
<dbReference type="Pfam" id="PF00672">
    <property type="entry name" value="HAMP"/>
    <property type="match status" value="1"/>
</dbReference>
<dbReference type="InterPro" id="IPR036097">
    <property type="entry name" value="HisK_dim/P_sf"/>
</dbReference>
<dbReference type="InterPro" id="IPR003660">
    <property type="entry name" value="HAMP_dom"/>
</dbReference>
<feature type="transmembrane region" description="Helical" evidence="10">
    <location>
        <begin position="9"/>
        <end position="28"/>
    </location>
</feature>
<dbReference type="PANTHER" id="PTHR45528:SF10">
    <property type="entry name" value="METHYL-ACCEPTING CHEMOTAXIS PROTEIN"/>
    <property type="match status" value="1"/>
</dbReference>
<evidence type="ECO:0000313" key="13">
    <source>
        <dbReference type="EMBL" id="PQQ67950.1"/>
    </source>
</evidence>
<name>A0A2K9E2U2_9FIRM</name>
<evidence type="ECO:0000313" key="15">
    <source>
        <dbReference type="Proteomes" id="UP000239720"/>
    </source>
</evidence>
<reference evidence="12 14" key="1">
    <citation type="submission" date="2017-12" db="EMBL/GenBank/DDBJ databases">
        <title>Complete genome sequence of Herbivorax saccincola GGR1, a novel Cellulosome-producing hydrolytic bacterium in a thermophilic biogas plant, established by Illumina and Nanopore MinION sequencing.</title>
        <authorList>
            <person name="Pechtl A."/>
            <person name="Ruckert C."/>
            <person name="Koeck D.E."/>
            <person name="Maus I."/>
            <person name="Winkler A."/>
            <person name="Kalinowski J."/>
            <person name="Puhler A."/>
            <person name="Schwarz W.W."/>
            <person name="Zverlov V.V."/>
            <person name="Schluter A."/>
            <person name="Liebl W."/>
        </authorList>
    </citation>
    <scope>NUCLEOTIDE SEQUENCE [LARGE SCALE GENOMIC DNA]</scope>
    <source>
        <strain evidence="12">GGR1</strain>
        <strain evidence="14">SR1</strain>
    </source>
</reference>
<reference evidence="13 15" key="2">
    <citation type="journal article" date="2018" name="Syst. Appl. Microbiol.">
        <title>Characterization and high-quality draft genome sequence of Herbivorax saccincola A7, an anaerobic, alkaliphilic, thermophilic, cellulolytic, and xylanolytic bacterium.</title>
        <authorList>
            <person name="Aikawa S."/>
            <person name="Baramee S."/>
            <person name="Sermsathanaswadi J."/>
            <person name="Thianheng P."/>
            <person name="Tachaapaikoon C."/>
            <person name="Shikata A."/>
            <person name="Waeonukul R."/>
            <person name="Pason P."/>
            <person name="Ratanakhanokchai K."/>
            <person name="Kosugi A."/>
        </authorList>
    </citation>
    <scope>NUCLEOTIDE SEQUENCE [LARGE SCALE GENOMIC DNA]</scope>
    <source>
        <strain evidence="13 15">A7</strain>
    </source>
</reference>
<evidence type="ECO:0000256" key="1">
    <source>
        <dbReference type="ARBA" id="ARBA00000085"/>
    </source>
</evidence>
<dbReference type="Proteomes" id="UP000233534">
    <property type="component" value="Chromosome"/>
</dbReference>
<dbReference type="PANTHER" id="PTHR45528">
    <property type="entry name" value="SENSOR HISTIDINE KINASE CPXA"/>
    <property type="match status" value="1"/>
</dbReference>
<evidence type="ECO:0000256" key="9">
    <source>
        <dbReference type="ARBA" id="ARBA00023136"/>
    </source>
</evidence>
<comment type="catalytic activity">
    <reaction evidence="1">
        <text>ATP + protein L-histidine = ADP + protein N-phospho-L-histidine.</text>
        <dbReference type="EC" id="2.7.13.3"/>
    </reaction>
</comment>
<dbReference type="EMBL" id="CP025197">
    <property type="protein sequence ID" value="AUG58062.1"/>
    <property type="molecule type" value="Genomic_DNA"/>
</dbReference>
<dbReference type="AlphaFoldDB" id="A0A2K9E2U2"/>
<dbReference type="GO" id="GO:0005886">
    <property type="term" value="C:plasma membrane"/>
    <property type="evidence" value="ECO:0007669"/>
    <property type="project" value="TreeGrafter"/>
</dbReference>
<keyword evidence="9 10" id="KW-0472">Membrane</keyword>
<proteinExistence type="predicted"/>
<comment type="subcellular location">
    <subcellularLocation>
        <location evidence="2">Membrane</location>
        <topology evidence="2">Multi-pass membrane protein</topology>
    </subcellularLocation>
</comment>
<protein>
    <recommendedName>
        <fullName evidence="3">histidine kinase</fullName>
        <ecNumber evidence="3">2.7.13.3</ecNumber>
    </recommendedName>
</protein>
<gene>
    <name evidence="12" type="primary">baeS</name>
    <name evidence="13" type="ORF">B9R14_15065</name>
    <name evidence="12" type="ORF">HVS_10835</name>
</gene>
<evidence type="ECO:0000313" key="12">
    <source>
        <dbReference type="EMBL" id="AUG58062.1"/>
    </source>
</evidence>
<evidence type="ECO:0000256" key="7">
    <source>
        <dbReference type="ARBA" id="ARBA00022777"/>
    </source>
</evidence>
<dbReference type="Proteomes" id="UP000239720">
    <property type="component" value="Unassembled WGS sequence"/>
</dbReference>
<evidence type="ECO:0000256" key="6">
    <source>
        <dbReference type="ARBA" id="ARBA00022692"/>
    </source>
</evidence>
<dbReference type="PROSITE" id="PS50885">
    <property type="entry name" value="HAMP"/>
    <property type="match status" value="1"/>
</dbReference>
<dbReference type="SMART" id="SM00304">
    <property type="entry name" value="HAMP"/>
    <property type="match status" value="1"/>
</dbReference>
<dbReference type="Gene3D" id="6.10.340.10">
    <property type="match status" value="1"/>
</dbReference>
<dbReference type="EMBL" id="NEMB01000003">
    <property type="protein sequence ID" value="PQQ67950.1"/>
    <property type="molecule type" value="Genomic_DNA"/>
</dbReference>
<dbReference type="CDD" id="cd06225">
    <property type="entry name" value="HAMP"/>
    <property type="match status" value="1"/>
</dbReference>
<evidence type="ECO:0000256" key="4">
    <source>
        <dbReference type="ARBA" id="ARBA00022553"/>
    </source>
</evidence>
<dbReference type="SUPFAM" id="SSF158472">
    <property type="entry name" value="HAMP domain-like"/>
    <property type="match status" value="1"/>
</dbReference>
<organism evidence="12 14">
    <name type="scientific">Acetivibrio saccincola</name>
    <dbReference type="NCBI Taxonomy" id="1677857"/>
    <lineage>
        <taxon>Bacteria</taxon>
        <taxon>Bacillati</taxon>
        <taxon>Bacillota</taxon>
        <taxon>Clostridia</taxon>
        <taxon>Eubacteriales</taxon>
        <taxon>Oscillospiraceae</taxon>
        <taxon>Acetivibrio</taxon>
    </lineage>
</organism>
<keyword evidence="5 12" id="KW-0808">Transferase</keyword>
<keyword evidence="7 12" id="KW-0418">Kinase</keyword>
<dbReference type="RefSeq" id="WP_101302172.1">
    <property type="nucleotide sequence ID" value="NZ_CP025197.1"/>
</dbReference>
<keyword evidence="14" id="KW-1185">Reference proteome</keyword>
<evidence type="ECO:0000256" key="5">
    <source>
        <dbReference type="ARBA" id="ARBA00022679"/>
    </source>
</evidence>
<evidence type="ECO:0000313" key="14">
    <source>
        <dbReference type="Proteomes" id="UP000233534"/>
    </source>
</evidence>